<keyword evidence="3" id="KW-1185">Reference proteome</keyword>
<evidence type="ECO:0000313" key="3">
    <source>
        <dbReference type="Proteomes" id="UP001373714"/>
    </source>
</evidence>
<dbReference type="AlphaFoldDB" id="A0AAV9UA45"/>
<organism evidence="2 3">
    <name type="scientific">Orbilia blumenaviensis</name>
    <dbReference type="NCBI Taxonomy" id="1796055"/>
    <lineage>
        <taxon>Eukaryota</taxon>
        <taxon>Fungi</taxon>
        <taxon>Dikarya</taxon>
        <taxon>Ascomycota</taxon>
        <taxon>Pezizomycotina</taxon>
        <taxon>Orbiliomycetes</taxon>
        <taxon>Orbiliales</taxon>
        <taxon>Orbiliaceae</taxon>
        <taxon>Orbilia</taxon>
    </lineage>
</organism>
<feature type="chain" id="PRO_5043328742" evidence="1">
    <location>
        <begin position="19"/>
        <end position="96"/>
    </location>
</feature>
<feature type="signal peptide" evidence="1">
    <location>
        <begin position="1"/>
        <end position="18"/>
    </location>
</feature>
<dbReference type="Proteomes" id="UP001373714">
    <property type="component" value="Unassembled WGS sequence"/>
</dbReference>
<sequence length="96" mass="10111">MRLFNLLSTALAVPVANADSGAPCTTTLRIFPQMDLSPTKTVFLTTVSAVNAVACEGCVLKTEYFPLGPGPVVIKTTTITVATTTEYGFRCQPTPA</sequence>
<evidence type="ECO:0000313" key="2">
    <source>
        <dbReference type="EMBL" id="KAK6338169.1"/>
    </source>
</evidence>
<evidence type="ECO:0000256" key="1">
    <source>
        <dbReference type="SAM" id="SignalP"/>
    </source>
</evidence>
<comment type="caution">
    <text evidence="2">The sequence shown here is derived from an EMBL/GenBank/DDBJ whole genome shotgun (WGS) entry which is preliminary data.</text>
</comment>
<name>A0AAV9UA45_9PEZI</name>
<accession>A0AAV9UA45</accession>
<keyword evidence="1" id="KW-0732">Signal</keyword>
<reference evidence="2 3" key="1">
    <citation type="submission" date="2019-10" db="EMBL/GenBank/DDBJ databases">
        <authorList>
            <person name="Palmer J.M."/>
        </authorList>
    </citation>
    <scope>NUCLEOTIDE SEQUENCE [LARGE SCALE GENOMIC DNA]</scope>
    <source>
        <strain evidence="2 3">TWF730</strain>
    </source>
</reference>
<protein>
    <submittedName>
        <fullName evidence="2">Uncharacterized protein</fullName>
    </submittedName>
</protein>
<proteinExistence type="predicted"/>
<dbReference type="EMBL" id="JAVHNS010000012">
    <property type="protein sequence ID" value="KAK6338169.1"/>
    <property type="molecule type" value="Genomic_DNA"/>
</dbReference>
<gene>
    <name evidence="2" type="ORF">TWF730_002244</name>
</gene>